<organism evidence="2">
    <name type="scientific">Meiothermus ruber</name>
    <dbReference type="NCBI Taxonomy" id="277"/>
    <lineage>
        <taxon>Bacteria</taxon>
        <taxon>Thermotogati</taxon>
        <taxon>Deinococcota</taxon>
        <taxon>Deinococci</taxon>
        <taxon>Thermales</taxon>
        <taxon>Thermaceae</taxon>
        <taxon>Meiothermus</taxon>
    </lineage>
</organism>
<feature type="coiled-coil region" evidence="1">
    <location>
        <begin position="88"/>
        <end position="122"/>
    </location>
</feature>
<feature type="coiled-coil region" evidence="1">
    <location>
        <begin position="20"/>
        <end position="47"/>
    </location>
</feature>
<name>A0A7C3HFX2_MEIRU</name>
<proteinExistence type="predicted"/>
<evidence type="ECO:0000256" key="1">
    <source>
        <dbReference type="SAM" id="Coils"/>
    </source>
</evidence>
<evidence type="ECO:0000313" key="2">
    <source>
        <dbReference type="EMBL" id="HFG21538.1"/>
    </source>
</evidence>
<dbReference type="AlphaFoldDB" id="A0A7C3HFX2"/>
<gene>
    <name evidence="2" type="ORF">ENS82_12650</name>
</gene>
<sequence length="144" mass="16500">MLDPQTQQHITRLLALPREIARVGRQLTALRAEKRELENDLKKRAAQARLMARRTPEFQVLKGAAAQEDFLTVAVLEDIEWEADHKRLLQLQAAIDKLQVEKDELQDEHQSLRAALEGKYAELLERALTEARMAQQLITGRPMA</sequence>
<reference evidence="2" key="1">
    <citation type="journal article" date="2020" name="mSystems">
        <title>Genome- and Community-Level Interaction Insights into Carbon Utilization and Element Cycling Functions of Hydrothermarchaeota in Hydrothermal Sediment.</title>
        <authorList>
            <person name="Zhou Z."/>
            <person name="Liu Y."/>
            <person name="Xu W."/>
            <person name="Pan J."/>
            <person name="Luo Z.H."/>
            <person name="Li M."/>
        </authorList>
    </citation>
    <scope>NUCLEOTIDE SEQUENCE [LARGE SCALE GENOMIC DNA]</scope>
    <source>
        <strain evidence="2">SpSt-524</strain>
    </source>
</reference>
<protein>
    <submittedName>
        <fullName evidence="2">Uncharacterized protein</fullName>
    </submittedName>
</protein>
<accession>A0A7C3HFX2</accession>
<keyword evidence="1" id="KW-0175">Coiled coil</keyword>
<dbReference type="EMBL" id="DSWI01000031">
    <property type="protein sequence ID" value="HFG21538.1"/>
    <property type="molecule type" value="Genomic_DNA"/>
</dbReference>
<comment type="caution">
    <text evidence="2">The sequence shown here is derived from an EMBL/GenBank/DDBJ whole genome shotgun (WGS) entry which is preliminary data.</text>
</comment>